<dbReference type="EMBL" id="JAGIOJ010000001">
    <property type="protein sequence ID" value="MBP2397586.1"/>
    <property type="molecule type" value="Genomic_DNA"/>
</dbReference>
<protein>
    <recommendedName>
        <fullName evidence="3">DUF4235 domain-containing protein</fullName>
    </recommendedName>
</protein>
<evidence type="ECO:0008006" key="3">
    <source>
        <dbReference type="Google" id="ProtNLM"/>
    </source>
</evidence>
<organism evidence="1 2">
    <name type="scientific">Glutamicibacter protophormiae</name>
    <name type="common">Brevibacterium protophormiae</name>
    <dbReference type="NCBI Taxonomy" id="37930"/>
    <lineage>
        <taxon>Bacteria</taxon>
        <taxon>Bacillati</taxon>
        <taxon>Actinomycetota</taxon>
        <taxon>Actinomycetes</taxon>
        <taxon>Micrococcales</taxon>
        <taxon>Micrococcaceae</taxon>
        <taxon>Glutamicibacter</taxon>
    </lineage>
</organism>
<dbReference type="Pfam" id="PF14019">
    <property type="entry name" value="DUF4235"/>
    <property type="match status" value="1"/>
</dbReference>
<keyword evidence="2" id="KW-1185">Reference proteome</keyword>
<accession>A0ABS4XM54</accession>
<dbReference type="Proteomes" id="UP001195422">
    <property type="component" value="Unassembled WGS sequence"/>
</dbReference>
<dbReference type="RefSeq" id="WP_188947016.1">
    <property type="nucleotide sequence ID" value="NZ_BMPH01000002.1"/>
</dbReference>
<reference evidence="1 2" key="1">
    <citation type="submission" date="2021-03" db="EMBL/GenBank/DDBJ databases">
        <title>Sequencing the genomes of 1000 actinobacteria strains.</title>
        <authorList>
            <person name="Klenk H.-P."/>
        </authorList>
    </citation>
    <scope>NUCLEOTIDE SEQUENCE [LARGE SCALE GENOMIC DNA]</scope>
    <source>
        <strain evidence="1 2">DSM 20168</strain>
    </source>
</reference>
<evidence type="ECO:0000313" key="1">
    <source>
        <dbReference type="EMBL" id="MBP2397586.1"/>
    </source>
</evidence>
<gene>
    <name evidence="1" type="ORF">JOF39_000667</name>
</gene>
<proteinExistence type="predicted"/>
<comment type="caution">
    <text evidence="1">The sequence shown here is derived from an EMBL/GenBank/DDBJ whole genome shotgun (WGS) entry which is preliminary data.</text>
</comment>
<evidence type="ECO:0000313" key="2">
    <source>
        <dbReference type="Proteomes" id="UP001195422"/>
    </source>
</evidence>
<dbReference type="InterPro" id="IPR025329">
    <property type="entry name" value="DUF4235"/>
</dbReference>
<sequence length="85" mass="9184">MNILVKLFGTAVSLAAGWVGTKLVSTIWKKATGDLPPTLANPEQQQQEKLGKVLTFAVVSGASAAVIQAVTKRWTRGLEDKVRRH</sequence>
<name>A0ABS4XM54_GLUPR</name>